<evidence type="ECO:0000256" key="1">
    <source>
        <dbReference type="ARBA" id="ARBA00009617"/>
    </source>
</evidence>
<feature type="transmembrane region" description="Helical" evidence="2">
    <location>
        <begin position="154"/>
        <end position="175"/>
    </location>
</feature>
<dbReference type="GO" id="GO:0008643">
    <property type="term" value="P:carbohydrate transport"/>
    <property type="evidence" value="ECO:0007669"/>
    <property type="project" value="InterPro"/>
</dbReference>
<dbReference type="Pfam" id="PF13347">
    <property type="entry name" value="MFS_2"/>
    <property type="match status" value="1"/>
</dbReference>
<dbReference type="PANTHER" id="PTHR11328">
    <property type="entry name" value="MAJOR FACILITATOR SUPERFAMILY DOMAIN-CONTAINING PROTEIN"/>
    <property type="match status" value="1"/>
</dbReference>
<dbReference type="InterPro" id="IPR036259">
    <property type="entry name" value="MFS_trans_sf"/>
</dbReference>
<feature type="transmembrane region" description="Helical" evidence="2">
    <location>
        <begin position="187"/>
        <end position="209"/>
    </location>
</feature>
<keyword evidence="2" id="KW-0812">Transmembrane</keyword>
<feature type="transmembrane region" description="Helical" evidence="2">
    <location>
        <begin position="230"/>
        <end position="249"/>
    </location>
</feature>
<dbReference type="EMBL" id="FSQW01000001">
    <property type="protein sequence ID" value="SIN64568.1"/>
    <property type="molecule type" value="Genomic_DNA"/>
</dbReference>
<organism evidence="3 4">
    <name type="scientific">Parasphingorhabdus marina DSM 22363</name>
    <dbReference type="NCBI Taxonomy" id="1123272"/>
    <lineage>
        <taxon>Bacteria</taxon>
        <taxon>Pseudomonadati</taxon>
        <taxon>Pseudomonadota</taxon>
        <taxon>Alphaproteobacteria</taxon>
        <taxon>Sphingomonadales</taxon>
        <taxon>Sphingomonadaceae</taxon>
        <taxon>Parasphingorhabdus</taxon>
    </lineage>
</organism>
<dbReference type="Gene3D" id="1.20.1250.20">
    <property type="entry name" value="MFS general substrate transporter like domains"/>
    <property type="match status" value="2"/>
</dbReference>
<keyword evidence="4" id="KW-1185">Reference proteome</keyword>
<feature type="transmembrane region" description="Helical" evidence="2">
    <location>
        <begin position="110"/>
        <end position="133"/>
    </location>
</feature>
<feature type="transmembrane region" description="Helical" evidence="2">
    <location>
        <begin position="265"/>
        <end position="285"/>
    </location>
</feature>
<dbReference type="AlphaFoldDB" id="A0A1N6D185"/>
<evidence type="ECO:0000256" key="2">
    <source>
        <dbReference type="SAM" id="Phobius"/>
    </source>
</evidence>
<feature type="transmembrane region" description="Helical" evidence="2">
    <location>
        <begin position="40"/>
        <end position="60"/>
    </location>
</feature>
<feature type="transmembrane region" description="Helical" evidence="2">
    <location>
        <begin position="12"/>
        <end position="34"/>
    </location>
</feature>
<gene>
    <name evidence="3" type="ORF">SAMN02745824_1409</name>
</gene>
<dbReference type="NCBIfam" id="TIGR00792">
    <property type="entry name" value="gph"/>
    <property type="match status" value="1"/>
</dbReference>
<feature type="transmembrane region" description="Helical" evidence="2">
    <location>
        <begin position="297"/>
        <end position="316"/>
    </location>
</feature>
<protein>
    <submittedName>
        <fullName evidence="3">Glycoside/pentoside/hexuronide:cation symporter, GPH family</fullName>
    </submittedName>
</protein>
<dbReference type="InterPro" id="IPR039672">
    <property type="entry name" value="MFS_2"/>
</dbReference>
<comment type="similarity">
    <text evidence="1">Belongs to the sodium:galactoside symporter (TC 2.A.2) family.</text>
</comment>
<dbReference type="InterPro" id="IPR001927">
    <property type="entry name" value="Na/Gal_symport"/>
</dbReference>
<dbReference type="RefSeq" id="WP_074204326.1">
    <property type="nucleotide sequence ID" value="NZ_FSQW01000001.1"/>
</dbReference>
<reference evidence="4" key="1">
    <citation type="submission" date="2016-11" db="EMBL/GenBank/DDBJ databases">
        <authorList>
            <person name="Varghese N."/>
            <person name="Submissions S."/>
        </authorList>
    </citation>
    <scope>NUCLEOTIDE SEQUENCE [LARGE SCALE GENOMIC DNA]</scope>
    <source>
        <strain evidence="4">DSM 22363</strain>
    </source>
</reference>
<feature type="transmembrane region" description="Helical" evidence="2">
    <location>
        <begin position="406"/>
        <end position="430"/>
    </location>
</feature>
<dbReference type="PANTHER" id="PTHR11328:SF24">
    <property type="entry name" value="MAJOR FACILITATOR SUPERFAMILY (MFS) PROFILE DOMAIN-CONTAINING PROTEIN"/>
    <property type="match status" value="1"/>
</dbReference>
<dbReference type="OrthoDB" id="9764596at2"/>
<sequence length="455" mass="49144">MAEQKLNPRNMFGYGAGHFALGLTYTSLNLYLLYYYTDVLLIDPAVAGLIFMLPLIWDSITDPLMGMIATRTRSRFGSFRPYLLFGTPFLALSFVAMFAAPLLFPTAIVAASFAFHLLFRTLYTVVAIPYSSLMAVMTIDSRERGKLAGYKTSAGILAGLFTAALMLNLANWFNADDLQSGFLKVSMLYGLLAVIIMLITFVTSFELDFASNSGKTLSFGQTLTFLKKNYAFWLMCGGVLCGATGSSIGNKASVYYVSQNAGEPGWISAVLSSGLVAAAIASPLWSMSYRWLAKRTVWLIGAGGYTVLGGLAFLIGPTDIPTIILFRVLDGICLSAIVVTYWSMLPDTVEFGEFRSGARDDGVIFGINQFALKSATGIGVGLLGLGLGAAGYVAQQEQTETALTGIRALTFLGPMVGYGLSFLFIFFYPIDVKLHQRLVKALSRRKAKAVTATAS</sequence>
<dbReference type="Proteomes" id="UP000185192">
    <property type="component" value="Unassembled WGS sequence"/>
</dbReference>
<feature type="transmembrane region" description="Helical" evidence="2">
    <location>
        <begin position="322"/>
        <end position="345"/>
    </location>
</feature>
<feature type="transmembrane region" description="Helical" evidence="2">
    <location>
        <begin position="375"/>
        <end position="394"/>
    </location>
</feature>
<accession>A0A1N6D185</accession>
<keyword evidence="2" id="KW-0472">Membrane</keyword>
<feature type="transmembrane region" description="Helical" evidence="2">
    <location>
        <begin position="81"/>
        <end position="104"/>
    </location>
</feature>
<dbReference type="GO" id="GO:0005886">
    <property type="term" value="C:plasma membrane"/>
    <property type="evidence" value="ECO:0007669"/>
    <property type="project" value="TreeGrafter"/>
</dbReference>
<evidence type="ECO:0000313" key="3">
    <source>
        <dbReference type="EMBL" id="SIN64568.1"/>
    </source>
</evidence>
<name>A0A1N6D185_9SPHN</name>
<dbReference type="GO" id="GO:0006814">
    <property type="term" value="P:sodium ion transport"/>
    <property type="evidence" value="ECO:0007669"/>
    <property type="project" value="InterPro"/>
</dbReference>
<dbReference type="GO" id="GO:0015293">
    <property type="term" value="F:symporter activity"/>
    <property type="evidence" value="ECO:0007669"/>
    <property type="project" value="InterPro"/>
</dbReference>
<keyword evidence="2" id="KW-1133">Transmembrane helix</keyword>
<dbReference type="SUPFAM" id="SSF103473">
    <property type="entry name" value="MFS general substrate transporter"/>
    <property type="match status" value="1"/>
</dbReference>
<proteinExistence type="inferred from homology"/>
<evidence type="ECO:0000313" key="4">
    <source>
        <dbReference type="Proteomes" id="UP000185192"/>
    </source>
</evidence>